<feature type="domain" description="Calcineurin-like phosphoesterase" evidence="5">
    <location>
        <begin position="64"/>
        <end position="257"/>
    </location>
</feature>
<dbReference type="HOGENOM" id="CLU_070320_1_0_11"/>
<keyword evidence="3" id="KW-0408">Iron</keyword>
<dbReference type="Gene3D" id="3.60.21.10">
    <property type="match status" value="1"/>
</dbReference>
<dbReference type="Proteomes" id="UP000016605">
    <property type="component" value="Unassembled WGS sequence"/>
</dbReference>
<dbReference type="AlphaFoldDB" id="U2T6Z9"/>
<dbReference type="GO" id="GO:0046872">
    <property type="term" value="F:metal ion binding"/>
    <property type="evidence" value="ECO:0007669"/>
    <property type="project" value="UniProtKB-KW"/>
</dbReference>
<evidence type="ECO:0000256" key="1">
    <source>
        <dbReference type="ARBA" id="ARBA00022723"/>
    </source>
</evidence>
<dbReference type="InterPro" id="IPR029052">
    <property type="entry name" value="Metallo-depent_PP-like"/>
</dbReference>
<dbReference type="EMBL" id="AWVQ01000035">
    <property type="protein sequence ID" value="ERK73263.1"/>
    <property type="molecule type" value="Genomic_DNA"/>
</dbReference>
<dbReference type="CDD" id="cd07402">
    <property type="entry name" value="MPP_GpdQ"/>
    <property type="match status" value="1"/>
</dbReference>
<protein>
    <submittedName>
        <fullName evidence="6">Ser/Thr phosphatase family protein</fullName>
    </submittedName>
</protein>
<dbReference type="PATRIC" id="fig|1358026.3.peg.317"/>
<evidence type="ECO:0000256" key="3">
    <source>
        <dbReference type="ARBA" id="ARBA00023004"/>
    </source>
</evidence>
<gene>
    <name evidence="6" type="ORF">N136_00357</name>
</gene>
<dbReference type="OrthoDB" id="5241795at2"/>
<dbReference type="InterPro" id="IPR050884">
    <property type="entry name" value="CNP_phosphodiesterase-III"/>
</dbReference>
<proteinExistence type="inferred from homology"/>
<evidence type="ECO:0000313" key="7">
    <source>
        <dbReference type="Proteomes" id="UP000016605"/>
    </source>
</evidence>
<keyword evidence="2" id="KW-0378">Hydrolase</keyword>
<evidence type="ECO:0000256" key="4">
    <source>
        <dbReference type="ARBA" id="ARBA00025742"/>
    </source>
</evidence>
<evidence type="ECO:0000313" key="6">
    <source>
        <dbReference type="EMBL" id="ERK73263.1"/>
    </source>
</evidence>
<dbReference type="PANTHER" id="PTHR42988">
    <property type="entry name" value="PHOSPHOHYDROLASE"/>
    <property type="match status" value="1"/>
</dbReference>
<dbReference type="SUPFAM" id="SSF56300">
    <property type="entry name" value="Metallo-dependent phosphatases"/>
    <property type="match status" value="1"/>
</dbReference>
<reference evidence="6 7" key="1">
    <citation type="submission" date="2013-08" db="EMBL/GenBank/DDBJ databases">
        <authorList>
            <person name="Weinstock G."/>
            <person name="Sodergren E."/>
            <person name="Wylie T."/>
            <person name="Fulton L."/>
            <person name="Fulton R."/>
            <person name="Fronick C."/>
            <person name="O'Laughlin M."/>
            <person name="Godfrey J."/>
            <person name="Miner T."/>
            <person name="Herter B."/>
            <person name="Appelbaum E."/>
            <person name="Cordes M."/>
            <person name="Lek S."/>
            <person name="Wollam A."/>
            <person name="Pepin K.H."/>
            <person name="Palsikar V.B."/>
            <person name="Mitreva M."/>
            <person name="Wilson R.K."/>
        </authorList>
    </citation>
    <scope>NUCLEOTIDE SEQUENCE [LARGE SCALE GENOMIC DNA]</scope>
    <source>
        <strain evidence="6 7">ATCC 14665</strain>
    </source>
</reference>
<keyword evidence="1" id="KW-0479">Metal-binding</keyword>
<evidence type="ECO:0000259" key="5">
    <source>
        <dbReference type="Pfam" id="PF00149"/>
    </source>
</evidence>
<comment type="caution">
    <text evidence="6">The sequence shown here is derived from an EMBL/GenBank/DDBJ whole genome shotgun (WGS) entry which is preliminary data.</text>
</comment>
<dbReference type="InterPro" id="IPR004843">
    <property type="entry name" value="Calcineurin-like_PHP"/>
</dbReference>
<evidence type="ECO:0000256" key="2">
    <source>
        <dbReference type="ARBA" id="ARBA00022801"/>
    </source>
</evidence>
<dbReference type="PANTHER" id="PTHR42988:SF2">
    <property type="entry name" value="CYCLIC NUCLEOTIDE PHOSPHODIESTERASE CBUA0032-RELATED"/>
    <property type="match status" value="1"/>
</dbReference>
<dbReference type="InterPro" id="IPR026575">
    <property type="entry name" value="GpdQ/CpdA-like"/>
</dbReference>
<dbReference type="Pfam" id="PF00149">
    <property type="entry name" value="Metallophos"/>
    <property type="match status" value="1"/>
</dbReference>
<comment type="similarity">
    <text evidence="4">Belongs to the cyclic nucleotide phosphodiesterase class-III family.</text>
</comment>
<sequence>MLHANSGARPAEESEIKKIAFHDPFRGWSRRHAARVHAPFRLRWWTVRVKTRIAEYPRPDHFLLHISDTHLLAGGAQLYGSVDSEAHLRALLDEVEASGGRPEAIVFTGDLADRGEPGAYQRLRELVEPLAERLGSHIVWVMGNHDDRGAFRSGLRGDAATGEPVDEVHWIGGLRIIVLDSSVPGHHYGDVSESQLDWLAAELASPAPEGTILAMHHPPVPSVLDLAVSVELRDQAQLAEVLEGSDVRSILAGHLHYSSTATFAGIPVSVASASCYTQDLNVPVGGTRGRDGALAYNLVHVYPTTVLHSVVPLGAFPTLDYIDAEESARRLAADGIRIPPARTPVAAPAEPVTLPA</sequence>
<organism evidence="6 7">
    <name type="scientific">Leifsonia aquatica ATCC 14665</name>
    <dbReference type="NCBI Taxonomy" id="1358026"/>
    <lineage>
        <taxon>Bacteria</taxon>
        <taxon>Bacillati</taxon>
        <taxon>Actinomycetota</taxon>
        <taxon>Actinomycetes</taxon>
        <taxon>Micrococcales</taxon>
        <taxon>Microbacteriaceae</taxon>
        <taxon>Leifsonia</taxon>
    </lineage>
</organism>
<dbReference type="GO" id="GO:0004112">
    <property type="term" value="F:cyclic-nucleotide phosphodiesterase activity"/>
    <property type="evidence" value="ECO:0007669"/>
    <property type="project" value="InterPro"/>
</dbReference>
<name>U2T6Z9_LEIAQ</name>
<accession>U2T6Z9</accession>